<keyword evidence="3" id="KW-1185">Reference proteome</keyword>
<evidence type="ECO:0008006" key="4">
    <source>
        <dbReference type="Google" id="ProtNLM"/>
    </source>
</evidence>
<feature type="transmembrane region" description="Helical" evidence="1">
    <location>
        <begin position="167"/>
        <end position="194"/>
    </location>
</feature>
<accession>A0ABP1QSQ6</accession>
<sequence length="307" mass="34549">MEDIGVMQGQPQQVSESQVRYLQGIMDRPSDLQRRIDLLESKMPDWNWAEECETEKWTSWWRHTVLRVAALICYNFLLCLVSGVISIEWDPMRSLFLHRSSDSDRSNDRTNIALLVLFVKIIAWYCGRKVHTGRILTWLIIVADGLTTAFIYNAGMYSIAIQSNIEIIYPLLIAAPQIIVNTTTLLHVGIRLTLRSRKVGVKRLPFVLAILQAITLLLLFVFNAGTGKGSLVENRDLFLHGLAGTVSGMLITLGMACYIVARLQNKLVSENVREMISMYSLARRADFASEVMMMPPCELDPGGSGVV</sequence>
<keyword evidence="1" id="KW-1133">Transmembrane helix</keyword>
<feature type="transmembrane region" description="Helical" evidence="1">
    <location>
        <begin position="138"/>
        <end position="161"/>
    </location>
</feature>
<keyword evidence="1" id="KW-0812">Transmembrane</keyword>
<organism evidence="2 3">
    <name type="scientific">Orchesella dallaii</name>
    <dbReference type="NCBI Taxonomy" id="48710"/>
    <lineage>
        <taxon>Eukaryota</taxon>
        <taxon>Metazoa</taxon>
        <taxon>Ecdysozoa</taxon>
        <taxon>Arthropoda</taxon>
        <taxon>Hexapoda</taxon>
        <taxon>Collembola</taxon>
        <taxon>Entomobryomorpha</taxon>
        <taxon>Entomobryoidea</taxon>
        <taxon>Orchesellidae</taxon>
        <taxon>Orchesellinae</taxon>
        <taxon>Orchesella</taxon>
    </lineage>
</organism>
<dbReference type="EMBL" id="CAXLJM020000041">
    <property type="protein sequence ID" value="CAL8109458.1"/>
    <property type="molecule type" value="Genomic_DNA"/>
</dbReference>
<feature type="transmembrane region" description="Helical" evidence="1">
    <location>
        <begin position="206"/>
        <end position="225"/>
    </location>
</feature>
<feature type="transmembrane region" description="Helical" evidence="1">
    <location>
        <begin position="65"/>
        <end position="89"/>
    </location>
</feature>
<evidence type="ECO:0000256" key="1">
    <source>
        <dbReference type="SAM" id="Phobius"/>
    </source>
</evidence>
<feature type="transmembrane region" description="Helical" evidence="1">
    <location>
        <begin position="237"/>
        <end position="261"/>
    </location>
</feature>
<protein>
    <recommendedName>
        <fullName evidence="4">Cytochrome b561 domain-containing protein</fullName>
    </recommendedName>
</protein>
<dbReference type="Proteomes" id="UP001642540">
    <property type="component" value="Unassembled WGS sequence"/>
</dbReference>
<name>A0ABP1QSQ6_9HEXA</name>
<reference evidence="2 3" key="1">
    <citation type="submission" date="2024-08" db="EMBL/GenBank/DDBJ databases">
        <authorList>
            <person name="Cucini C."/>
            <person name="Frati F."/>
        </authorList>
    </citation>
    <scope>NUCLEOTIDE SEQUENCE [LARGE SCALE GENOMIC DNA]</scope>
</reference>
<evidence type="ECO:0000313" key="2">
    <source>
        <dbReference type="EMBL" id="CAL8109458.1"/>
    </source>
</evidence>
<proteinExistence type="predicted"/>
<keyword evidence="1" id="KW-0472">Membrane</keyword>
<evidence type="ECO:0000313" key="3">
    <source>
        <dbReference type="Proteomes" id="UP001642540"/>
    </source>
</evidence>
<gene>
    <name evidence="2" type="ORF">ODALV1_LOCUS13385</name>
</gene>
<feature type="transmembrane region" description="Helical" evidence="1">
    <location>
        <begin position="109"/>
        <end position="126"/>
    </location>
</feature>
<comment type="caution">
    <text evidence="2">The sequence shown here is derived from an EMBL/GenBank/DDBJ whole genome shotgun (WGS) entry which is preliminary data.</text>
</comment>